<feature type="transmembrane region" description="Helical" evidence="1">
    <location>
        <begin position="50"/>
        <end position="74"/>
    </location>
</feature>
<dbReference type="Pfam" id="PF25587">
    <property type="entry name" value="Rv2743c"/>
    <property type="match status" value="1"/>
</dbReference>
<feature type="transmembrane region" description="Helical" evidence="1">
    <location>
        <begin position="80"/>
        <end position="100"/>
    </location>
</feature>
<keyword evidence="1" id="KW-0812">Transmembrane</keyword>
<name>A0A1E3SBG0_MYCIE</name>
<dbReference type="RefSeq" id="WP_069420337.1">
    <property type="nucleotide sequence ID" value="NZ_CBCRZH010000016.1"/>
</dbReference>
<evidence type="ECO:0000313" key="2">
    <source>
        <dbReference type="EMBL" id="ORB10074.1"/>
    </source>
</evidence>
<dbReference type="NCBIfam" id="NF047839">
    <property type="entry name" value="PspM_Rv2743c"/>
    <property type="match status" value="1"/>
</dbReference>
<keyword evidence="3" id="KW-1185">Reference proteome</keyword>
<comment type="caution">
    <text evidence="2">The sequence shown here is derived from an EMBL/GenBank/DDBJ whole genome shotgun (WGS) entry which is preliminary data.</text>
</comment>
<evidence type="ECO:0000256" key="1">
    <source>
        <dbReference type="SAM" id="Phobius"/>
    </source>
</evidence>
<dbReference type="OrthoDB" id="4750524at2"/>
<dbReference type="EMBL" id="MVHT01000005">
    <property type="protein sequence ID" value="ORB10074.1"/>
    <property type="molecule type" value="Genomic_DNA"/>
</dbReference>
<dbReference type="InterPro" id="IPR057952">
    <property type="entry name" value="Rv2743c-like"/>
</dbReference>
<protein>
    <recommendedName>
        <fullName evidence="4">Membrane alanine rich protein</fullName>
    </recommendedName>
</protein>
<proteinExistence type="predicted"/>
<gene>
    <name evidence="2" type="ORF">BST27_03205</name>
</gene>
<accession>A0A1E3SBG0</accession>
<reference evidence="2 3" key="1">
    <citation type="submission" date="2017-02" db="EMBL/GenBank/DDBJ databases">
        <title>The new phylogeny of genus Mycobacterium.</title>
        <authorList>
            <person name="Tortoli E."/>
            <person name="Trovato A."/>
            <person name="Cirillo D.M."/>
        </authorList>
    </citation>
    <scope>NUCLEOTIDE SEQUENCE [LARGE SCALE GENOMIC DNA]</scope>
    <source>
        <strain evidence="2 3">DSM 44049</strain>
    </source>
</reference>
<evidence type="ECO:0000313" key="3">
    <source>
        <dbReference type="Proteomes" id="UP000192739"/>
    </source>
</evidence>
<sequence length="273" mass="29544">MAVKSGQRGLWRGLLQRGFDTAADVADVVARKISAASDPRARLLRRRRRALRWAWIFTFGCVFWGLVTAVLAAWGWFTLLLQITGAVAAFMAFPATLLFFRYYGLKSEPLPAERPTTLRRLPPPGSAARPAMYALGASERGFFSLLGVLERGAMLPPDEITDLTNAAKRTSAAMAATAAEVVSMERAAHDTPSSRDYLVPTINAYTAQLGAGVRQYNEMVTAAAHLVSAANGDGAGAVTPLAQQRYREELTGATDRLLGWAQAFDELGGLRRA</sequence>
<keyword evidence="1" id="KW-0472">Membrane</keyword>
<keyword evidence="1" id="KW-1133">Transmembrane helix</keyword>
<dbReference type="AlphaFoldDB" id="A0A1E3SBG0"/>
<dbReference type="STRING" id="28445.BHQ20_17045"/>
<dbReference type="Proteomes" id="UP000192739">
    <property type="component" value="Unassembled WGS sequence"/>
</dbReference>
<organism evidence="2 3">
    <name type="scientific">Mycobacterium intermedium</name>
    <dbReference type="NCBI Taxonomy" id="28445"/>
    <lineage>
        <taxon>Bacteria</taxon>
        <taxon>Bacillati</taxon>
        <taxon>Actinomycetota</taxon>
        <taxon>Actinomycetes</taxon>
        <taxon>Mycobacteriales</taxon>
        <taxon>Mycobacteriaceae</taxon>
        <taxon>Mycobacterium</taxon>
        <taxon>Mycobacterium simiae complex</taxon>
    </lineage>
</organism>
<evidence type="ECO:0008006" key="4">
    <source>
        <dbReference type="Google" id="ProtNLM"/>
    </source>
</evidence>